<comment type="similarity">
    <text evidence="1 4">Belongs to the glycerate kinase type-1 family.</text>
</comment>
<dbReference type="PIRSF" id="PIRSF006078">
    <property type="entry name" value="GlxK"/>
    <property type="match status" value="1"/>
</dbReference>
<dbReference type="PANTHER" id="PTHR21599:SF0">
    <property type="entry name" value="GLYCERATE KINASE"/>
    <property type="match status" value="1"/>
</dbReference>
<dbReference type="GO" id="GO:0008887">
    <property type="term" value="F:glycerate kinase activity"/>
    <property type="evidence" value="ECO:0007669"/>
    <property type="project" value="UniProtKB-UniRule"/>
</dbReference>
<dbReference type="PANTHER" id="PTHR21599">
    <property type="entry name" value="GLYCERATE KINASE"/>
    <property type="match status" value="1"/>
</dbReference>
<evidence type="ECO:0000256" key="1">
    <source>
        <dbReference type="ARBA" id="ARBA00006284"/>
    </source>
</evidence>
<dbReference type="NCBIfam" id="TIGR00045">
    <property type="entry name" value="glycerate kinase"/>
    <property type="match status" value="1"/>
</dbReference>
<dbReference type="Gene3D" id="3.40.50.10350">
    <property type="entry name" value="Glycerate kinase, domain 1"/>
    <property type="match status" value="1"/>
</dbReference>
<dbReference type="Gene3D" id="3.90.1510.10">
    <property type="entry name" value="Glycerate kinase, domain 2"/>
    <property type="match status" value="1"/>
</dbReference>
<reference evidence="5 6" key="1">
    <citation type="submission" date="2016-02" db="EMBL/GenBank/DDBJ databases">
        <authorList>
            <person name="Wen L."/>
            <person name="He K."/>
            <person name="Yang H."/>
        </authorList>
    </citation>
    <scope>NUCLEOTIDE SEQUENCE [LARGE SCALE GENOMIC DNA]</scope>
    <source>
        <strain evidence="5 6">CV58</strain>
    </source>
</reference>
<dbReference type="EMBL" id="LSZO01000036">
    <property type="protein sequence ID" value="KXU39175.1"/>
    <property type="molecule type" value="Genomic_DNA"/>
</dbReference>
<protein>
    <submittedName>
        <fullName evidence="5">Glycerate kinase</fullName>
    </submittedName>
</protein>
<evidence type="ECO:0000313" key="6">
    <source>
        <dbReference type="Proteomes" id="UP000072660"/>
    </source>
</evidence>
<keyword evidence="3 4" id="KW-0418">Kinase</keyword>
<evidence type="ECO:0000313" key="5">
    <source>
        <dbReference type="EMBL" id="KXU39175.1"/>
    </source>
</evidence>
<dbReference type="GO" id="GO:0031388">
    <property type="term" value="P:organic acid phosphorylation"/>
    <property type="evidence" value="ECO:0007669"/>
    <property type="project" value="UniProtKB-UniRule"/>
</dbReference>
<comment type="caution">
    <text evidence="5">The sequence shown here is derived from an EMBL/GenBank/DDBJ whole genome shotgun (WGS) entry which is preliminary data.</text>
</comment>
<dbReference type="InterPro" id="IPR036129">
    <property type="entry name" value="Glycerate_kinase_sf"/>
</dbReference>
<organism evidence="5 6">
    <name type="scientific">Ventosimonas gracilis</name>
    <dbReference type="NCBI Taxonomy" id="1680762"/>
    <lineage>
        <taxon>Bacteria</taxon>
        <taxon>Pseudomonadati</taxon>
        <taxon>Pseudomonadota</taxon>
        <taxon>Gammaproteobacteria</taxon>
        <taxon>Pseudomonadales</taxon>
        <taxon>Ventosimonadaceae</taxon>
        <taxon>Ventosimonas</taxon>
    </lineage>
</organism>
<keyword evidence="2 4" id="KW-0808">Transferase</keyword>
<dbReference type="SUPFAM" id="SSF110738">
    <property type="entry name" value="Glycerate kinase I"/>
    <property type="match status" value="1"/>
</dbReference>
<evidence type="ECO:0000256" key="3">
    <source>
        <dbReference type="ARBA" id="ARBA00022777"/>
    </source>
</evidence>
<dbReference type="Pfam" id="PF02595">
    <property type="entry name" value="Gly_kinase"/>
    <property type="match status" value="1"/>
</dbReference>
<accession>A0A139SX23</accession>
<sequence>MKILIAPDAFKHSLSAAEAAQAMACGIRAVLPNAELILKPMADGGEGTLDVLLAATGAAPRQSTVQDPLGRNISARWGWLAESQTALLELAEACGLMRLKPGERDACHASSFGCGELIRAALDAGARHIILGIGGSACVDGGSGLLQALGARLLTAQGKPIAQGGAGLAELAHIHLADLDARLKQVTIEVLCDVDNPLCGAQGAATVFAPQKGANAEQVARLEAALSHFAELTESVLGEDFSIRPGSGAAGGAGFALQAFLSAKIVPGAAKTAEIIHLDKAMQHCDLVISGEGCLDAQTLHGKTLSGVLQIARRQQIPVIALAGSLGEGYQALYHQGLTAAFSLVSGPLSLEQACQNAAQLLHQRTQDIVRLLSLFKAS</sequence>
<evidence type="ECO:0000256" key="4">
    <source>
        <dbReference type="PIRNR" id="PIRNR006078"/>
    </source>
</evidence>
<dbReference type="InterPro" id="IPR018197">
    <property type="entry name" value="Glycerate_kinase_RE-like"/>
</dbReference>
<dbReference type="AlphaFoldDB" id="A0A139SX23"/>
<dbReference type="RefSeq" id="WP_068387253.1">
    <property type="nucleotide sequence ID" value="NZ_LSZO01000036.1"/>
</dbReference>
<dbReference type="InterPro" id="IPR004381">
    <property type="entry name" value="Glycerate_kinase"/>
</dbReference>
<gene>
    <name evidence="5" type="ORF">AXE65_09970</name>
</gene>
<name>A0A139SX23_9GAMM</name>
<proteinExistence type="inferred from homology"/>
<keyword evidence="6" id="KW-1185">Reference proteome</keyword>
<dbReference type="Proteomes" id="UP000072660">
    <property type="component" value="Unassembled WGS sequence"/>
</dbReference>
<evidence type="ECO:0000256" key="2">
    <source>
        <dbReference type="ARBA" id="ARBA00022679"/>
    </source>
</evidence>
<dbReference type="InterPro" id="IPR018193">
    <property type="entry name" value="Glyc_kinase_flavodox-like_fold"/>
</dbReference>
<dbReference type="OrthoDB" id="9774290at2"/>